<dbReference type="InterPro" id="IPR001356">
    <property type="entry name" value="HD"/>
</dbReference>
<gene>
    <name evidence="13" type="ORF">V6N11_053421</name>
</gene>
<feature type="domain" description="Homeobox" evidence="12">
    <location>
        <begin position="118"/>
        <end position="178"/>
    </location>
</feature>
<evidence type="ECO:0000256" key="2">
    <source>
        <dbReference type="ARBA" id="ARBA00006074"/>
    </source>
</evidence>
<evidence type="ECO:0000256" key="6">
    <source>
        <dbReference type="ARBA" id="ARBA00023163"/>
    </source>
</evidence>
<organism evidence="13 14">
    <name type="scientific">Hibiscus sabdariffa</name>
    <name type="common">roselle</name>
    <dbReference type="NCBI Taxonomy" id="183260"/>
    <lineage>
        <taxon>Eukaryota</taxon>
        <taxon>Viridiplantae</taxon>
        <taxon>Streptophyta</taxon>
        <taxon>Embryophyta</taxon>
        <taxon>Tracheophyta</taxon>
        <taxon>Spermatophyta</taxon>
        <taxon>Magnoliopsida</taxon>
        <taxon>eudicotyledons</taxon>
        <taxon>Gunneridae</taxon>
        <taxon>Pentapetalae</taxon>
        <taxon>rosids</taxon>
        <taxon>malvids</taxon>
        <taxon>Malvales</taxon>
        <taxon>Malvaceae</taxon>
        <taxon>Malvoideae</taxon>
        <taxon>Hibiscus</taxon>
    </lineage>
</organism>
<feature type="region of interest" description="Disordered" evidence="11">
    <location>
        <begin position="98"/>
        <end position="127"/>
    </location>
</feature>
<dbReference type="Pfam" id="PF02183">
    <property type="entry name" value="HALZ"/>
    <property type="match status" value="1"/>
</dbReference>
<evidence type="ECO:0000256" key="8">
    <source>
        <dbReference type="PROSITE-ProRule" id="PRU00108"/>
    </source>
</evidence>
<sequence length="263" mass="29667">MGLDDVHNTSLCLGLGIGCLVKQENFSPSDHQQQKKNRSFLKHDQFLPSLSLGPSFVKFDSSKVDGEAIDLHQRQASSLSLSAVSSFSNSSVKRERDLGGEEVELERVSSRVSDENEEGSPRKKLRLSKEQSAILEDSFKEHSTLNPKQKQALAEQLNLRLRQVEVWFQNRRARTKLKQTEVDCELLKKCCETLTEENKRLHRELQELKSLKLTASYYMQLPAATLTMCPSCEKVDNGGESPSASTTFTIGQKSHFFTVHSLH</sequence>
<dbReference type="SUPFAM" id="SSF46689">
    <property type="entry name" value="Homeodomain-like"/>
    <property type="match status" value="1"/>
</dbReference>
<dbReference type="InterPro" id="IPR050762">
    <property type="entry name" value="HD-ZIP_Homeobox_LZ_Class_II"/>
</dbReference>
<keyword evidence="10" id="KW-0175">Coiled coil</keyword>
<dbReference type="PANTHER" id="PTHR45714">
    <property type="entry name" value="HOMEOBOX-LEUCINE ZIPPER PROTEIN HAT14"/>
    <property type="match status" value="1"/>
</dbReference>
<dbReference type="PROSITE" id="PS50071">
    <property type="entry name" value="HOMEOBOX_2"/>
    <property type="match status" value="1"/>
</dbReference>
<keyword evidence="4 8" id="KW-0238">DNA-binding</keyword>
<keyword evidence="7 8" id="KW-0539">Nucleus</keyword>
<feature type="DNA-binding region" description="Homeobox" evidence="8">
    <location>
        <begin position="120"/>
        <end position="179"/>
    </location>
</feature>
<keyword evidence="14" id="KW-1185">Reference proteome</keyword>
<evidence type="ECO:0000313" key="14">
    <source>
        <dbReference type="Proteomes" id="UP001396334"/>
    </source>
</evidence>
<evidence type="ECO:0000313" key="13">
    <source>
        <dbReference type="EMBL" id="KAK9047582.1"/>
    </source>
</evidence>
<evidence type="ECO:0000256" key="3">
    <source>
        <dbReference type="ARBA" id="ARBA00023015"/>
    </source>
</evidence>
<dbReference type="SMART" id="SM00340">
    <property type="entry name" value="HALZ"/>
    <property type="match status" value="1"/>
</dbReference>
<protein>
    <recommendedName>
        <fullName evidence="12">Homeobox domain-containing protein</fullName>
    </recommendedName>
</protein>
<dbReference type="Proteomes" id="UP001396334">
    <property type="component" value="Unassembled WGS sequence"/>
</dbReference>
<dbReference type="Gene3D" id="1.10.10.60">
    <property type="entry name" value="Homeodomain-like"/>
    <property type="match status" value="1"/>
</dbReference>
<evidence type="ECO:0000256" key="1">
    <source>
        <dbReference type="ARBA" id="ARBA00004123"/>
    </source>
</evidence>
<evidence type="ECO:0000256" key="5">
    <source>
        <dbReference type="ARBA" id="ARBA00023155"/>
    </source>
</evidence>
<dbReference type="CDD" id="cd00086">
    <property type="entry name" value="homeodomain"/>
    <property type="match status" value="1"/>
</dbReference>
<evidence type="ECO:0000256" key="11">
    <source>
        <dbReference type="SAM" id="MobiDB-lite"/>
    </source>
</evidence>
<accession>A0ABR2UD75</accession>
<evidence type="ECO:0000256" key="4">
    <source>
        <dbReference type="ARBA" id="ARBA00023125"/>
    </source>
</evidence>
<comment type="subcellular location">
    <subcellularLocation>
        <location evidence="1 8 9">Nucleus</location>
    </subcellularLocation>
</comment>
<dbReference type="Pfam" id="PF00046">
    <property type="entry name" value="Homeodomain"/>
    <property type="match status" value="1"/>
</dbReference>
<evidence type="ECO:0000256" key="7">
    <source>
        <dbReference type="ARBA" id="ARBA00023242"/>
    </source>
</evidence>
<evidence type="ECO:0000259" key="12">
    <source>
        <dbReference type="PROSITE" id="PS50071"/>
    </source>
</evidence>
<comment type="similarity">
    <text evidence="2">Belongs to the HD-ZIP homeobox family. Class II subfamily.</text>
</comment>
<comment type="caution">
    <text evidence="13">The sequence shown here is derived from an EMBL/GenBank/DDBJ whole genome shotgun (WGS) entry which is preliminary data.</text>
</comment>
<dbReference type="SMART" id="SM00389">
    <property type="entry name" value="HOX"/>
    <property type="match status" value="1"/>
</dbReference>
<keyword evidence="3" id="KW-0805">Transcription regulation</keyword>
<evidence type="ECO:0000256" key="10">
    <source>
        <dbReference type="SAM" id="Coils"/>
    </source>
</evidence>
<evidence type="ECO:0000256" key="9">
    <source>
        <dbReference type="RuleBase" id="RU000682"/>
    </source>
</evidence>
<proteinExistence type="inferred from homology"/>
<feature type="coiled-coil region" evidence="10">
    <location>
        <begin position="184"/>
        <end position="214"/>
    </location>
</feature>
<keyword evidence="5 8" id="KW-0371">Homeobox</keyword>
<name>A0ABR2UD75_9ROSI</name>
<keyword evidence="6" id="KW-0804">Transcription</keyword>
<feature type="compositionally biased region" description="Basic and acidic residues" evidence="11">
    <location>
        <begin position="98"/>
        <end position="114"/>
    </location>
</feature>
<dbReference type="PROSITE" id="PS00027">
    <property type="entry name" value="HOMEOBOX_1"/>
    <property type="match status" value="1"/>
</dbReference>
<reference evidence="13 14" key="1">
    <citation type="journal article" date="2024" name="G3 (Bethesda)">
        <title>Genome assembly of Hibiscus sabdariffa L. provides insights into metabolisms of medicinal natural products.</title>
        <authorList>
            <person name="Kim T."/>
        </authorList>
    </citation>
    <scope>NUCLEOTIDE SEQUENCE [LARGE SCALE GENOMIC DNA]</scope>
    <source>
        <strain evidence="13">TK-2024</strain>
        <tissue evidence="13">Old leaves</tissue>
    </source>
</reference>
<dbReference type="InterPro" id="IPR003106">
    <property type="entry name" value="Leu_zip_homeo"/>
</dbReference>
<dbReference type="PANTHER" id="PTHR45714:SF24">
    <property type="entry name" value="HOMEOBOX DOMAIN-CONTAINING PROTEIN"/>
    <property type="match status" value="1"/>
</dbReference>
<dbReference type="InterPro" id="IPR009057">
    <property type="entry name" value="Homeodomain-like_sf"/>
</dbReference>
<dbReference type="EMBL" id="JBBPBN010000001">
    <property type="protein sequence ID" value="KAK9047582.1"/>
    <property type="molecule type" value="Genomic_DNA"/>
</dbReference>
<dbReference type="InterPro" id="IPR017970">
    <property type="entry name" value="Homeobox_CS"/>
</dbReference>